<dbReference type="STRING" id="118168.MC7420_6942"/>
<reference evidence="1 2" key="1">
    <citation type="submission" date="2008-07" db="EMBL/GenBank/DDBJ databases">
        <authorList>
            <person name="Tandeau de Marsac N."/>
            <person name="Ferriera S."/>
            <person name="Johnson J."/>
            <person name="Kravitz S."/>
            <person name="Beeson K."/>
            <person name="Sutton G."/>
            <person name="Rogers Y.-H."/>
            <person name="Friedman R."/>
            <person name="Frazier M."/>
            <person name="Venter J.C."/>
        </authorList>
    </citation>
    <scope>NUCLEOTIDE SEQUENCE [LARGE SCALE GENOMIC DNA]</scope>
    <source>
        <strain evidence="1 2">PCC 7420</strain>
    </source>
</reference>
<dbReference type="AlphaFoldDB" id="B4W1V6"/>
<accession>B4W1V6</accession>
<proteinExistence type="predicted"/>
<organism evidence="1 2">
    <name type="scientific">Coleofasciculus chthonoplastes PCC 7420</name>
    <dbReference type="NCBI Taxonomy" id="118168"/>
    <lineage>
        <taxon>Bacteria</taxon>
        <taxon>Bacillati</taxon>
        <taxon>Cyanobacteriota</taxon>
        <taxon>Cyanophyceae</taxon>
        <taxon>Coleofasciculales</taxon>
        <taxon>Coleofasciculaceae</taxon>
        <taxon>Coleofasciculus</taxon>
    </lineage>
</organism>
<dbReference type="HOGENOM" id="CLU_3232167_0_0_3"/>
<evidence type="ECO:0000313" key="1">
    <source>
        <dbReference type="EMBL" id="EDX71856.1"/>
    </source>
</evidence>
<dbReference type="EMBL" id="DS989869">
    <property type="protein sequence ID" value="EDX71856.1"/>
    <property type="molecule type" value="Genomic_DNA"/>
</dbReference>
<keyword evidence="2" id="KW-1185">Reference proteome</keyword>
<evidence type="ECO:0000313" key="2">
    <source>
        <dbReference type="Proteomes" id="UP000003835"/>
    </source>
</evidence>
<name>B4W1V6_9CYAN</name>
<protein>
    <submittedName>
        <fullName evidence="1">Uncharacterized protein</fullName>
    </submittedName>
</protein>
<dbReference type="Proteomes" id="UP000003835">
    <property type="component" value="Unassembled WGS sequence"/>
</dbReference>
<sequence length="43" mass="4838">MRVTCGCSSVVERQLPKLDVVGSSPITRSTGVAQLKWWNRLDY</sequence>
<gene>
    <name evidence="1" type="ORF">MC7420_6942</name>
</gene>